<feature type="signal peptide" evidence="1">
    <location>
        <begin position="1"/>
        <end position="18"/>
    </location>
</feature>
<proteinExistence type="predicted"/>
<reference evidence="2 3" key="1">
    <citation type="submission" date="2024-09" db="EMBL/GenBank/DDBJ databases">
        <authorList>
            <person name="Sun Q."/>
            <person name="Mori K."/>
        </authorList>
    </citation>
    <scope>NUCLEOTIDE SEQUENCE [LARGE SCALE GENOMIC DNA]</scope>
    <source>
        <strain evidence="2 3">NCAIM B.02481</strain>
    </source>
</reference>
<dbReference type="Proteomes" id="UP001589832">
    <property type="component" value="Unassembled WGS sequence"/>
</dbReference>
<name>A0ABV6Q6J4_9FLAO</name>
<evidence type="ECO:0000313" key="2">
    <source>
        <dbReference type="EMBL" id="MFC0603898.1"/>
    </source>
</evidence>
<sequence>MKKFLFGALTLFSVVFIACDNDIESDAPSVSDYDFVSFQDDNVEFELNQNSASTQTITVYNSKTSSSDVIYNLEVLPLEFNGGAGTTISSDFYNVPSSVTIPANASSAEFDVTITDNNYGGGERLVLGFADNTAALNPHPLSLDIVVVCPVNEFILDITFDNYAEETSWELYDLTSGQVLIASGSGYGDLDDQSIQERICIEDGDFGFVIYDAYADGICCSFGQGSYTLTVNGEVIKEGGSFGANDVTTFTLP</sequence>
<dbReference type="EMBL" id="JBHLTQ010000001">
    <property type="protein sequence ID" value="MFC0603898.1"/>
    <property type="molecule type" value="Genomic_DNA"/>
</dbReference>
<dbReference type="RefSeq" id="WP_386060515.1">
    <property type="nucleotide sequence ID" value="NZ_JBHLTQ010000001.1"/>
</dbReference>
<gene>
    <name evidence="2" type="ORF">ACFFGA_04990</name>
</gene>
<dbReference type="PROSITE" id="PS51257">
    <property type="entry name" value="PROKAR_LIPOPROTEIN"/>
    <property type="match status" value="1"/>
</dbReference>
<evidence type="ECO:0000256" key="1">
    <source>
        <dbReference type="SAM" id="SignalP"/>
    </source>
</evidence>
<dbReference type="InterPro" id="IPR038081">
    <property type="entry name" value="CalX-like_sf"/>
</dbReference>
<dbReference type="Gene3D" id="2.60.40.2030">
    <property type="match status" value="1"/>
</dbReference>
<feature type="chain" id="PRO_5046044540" evidence="1">
    <location>
        <begin position="19"/>
        <end position="253"/>
    </location>
</feature>
<dbReference type="SUPFAM" id="SSF141072">
    <property type="entry name" value="CalX-like"/>
    <property type="match status" value="1"/>
</dbReference>
<comment type="caution">
    <text evidence="2">The sequence shown here is derived from an EMBL/GenBank/DDBJ whole genome shotgun (WGS) entry which is preliminary data.</text>
</comment>
<keyword evidence="1" id="KW-0732">Signal</keyword>
<keyword evidence="3" id="KW-1185">Reference proteome</keyword>
<evidence type="ECO:0000313" key="3">
    <source>
        <dbReference type="Proteomes" id="UP001589832"/>
    </source>
</evidence>
<organism evidence="2 3">
    <name type="scientific">Winogradskyella pulchriflava</name>
    <dbReference type="NCBI Taxonomy" id="1110688"/>
    <lineage>
        <taxon>Bacteria</taxon>
        <taxon>Pseudomonadati</taxon>
        <taxon>Bacteroidota</taxon>
        <taxon>Flavobacteriia</taxon>
        <taxon>Flavobacteriales</taxon>
        <taxon>Flavobacteriaceae</taxon>
        <taxon>Winogradskyella</taxon>
    </lineage>
</organism>
<protein>
    <submittedName>
        <fullName evidence="2">Uncharacterized protein</fullName>
    </submittedName>
</protein>
<accession>A0ABV6Q6J4</accession>